<dbReference type="InterPro" id="IPR046816">
    <property type="entry name" value="MmeI_Mtase"/>
</dbReference>
<dbReference type="AlphaFoldDB" id="A0A3B0VSS0"/>
<dbReference type="PANTHER" id="PTHR33841:SF1">
    <property type="entry name" value="DNA METHYLTRANSFERASE A"/>
    <property type="match status" value="1"/>
</dbReference>
<accession>A0A3B0VSS0</accession>
<evidence type="ECO:0000256" key="3">
    <source>
        <dbReference type="ARBA" id="ARBA00022679"/>
    </source>
</evidence>
<reference evidence="8" key="1">
    <citation type="submission" date="2018-06" db="EMBL/GenBank/DDBJ databases">
        <authorList>
            <person name="Zhirakovskaya E."/>
        </authorList>
    </citation>
    <scope>NUCLEOTIDE SEQUENCE</scope>
</reference>
<feature type="non-terminal residue" evidence="8">
    <location>
        <position position="1"/>
    </location>
</feature>
<evidence type="ECO:0000259" key="6">
    <source>
        <dbReference type="Pfam" id="PF07669"/>
    </source>
</evidence>
<dbReference type="PRINTS" id="PR00507">
    <property type="entry name" value="N12N6MTFRASE"/>
</dbReference>
<dbReference type="PANTHER" id="PTHR33841">
    <property type="entry name" value="DNA METHYLTRANSFERASE YEEA-RELATED"/>
    <property type="match status" value="1"/>
</dbReference>
<dbReference type="GO" id="GO:0006304">
    <property type="term" value="P:DNA modification"/>
    <property type="evidence" value="ECO:0007669"/>
    <property type="project" value="InterPro"/>
</dbReference>
<evidence type="ECO:0000256" key="4">
    <source>
        <dbReference type="ARBA" id="ARBA00022691"/>
    </source>
</evidence>
<organism evidence="8">
    <name type="scientific">hydrothermal vent metagenome</name>
    <dbReference type="NCBI Taxonomy" id="652676"/>
    <lineage>
        <taxon>unclassified sequences</taxon>
        <taxon>metagenomes</taxon>
        <taxon>ecological metagenomes</taxon>
    </lineage>
</organism>
<evidence type="ECO:0000256" key="5">
    <source>
        <dbReference type="ARBA" id="ARBA00047942"/>
    </source>
</evidence>
<feature type="domain" description="Type II methyltransferase M.TaqI-like" evidence="6">
    <location>
        <begin position="382"/>
        <end position="443"/>
    </location>
</feature>
<keyword evidence="4" id="KW-0949">S-adenosyl-L-methionine</keyword>
<sequence>VDTDYLNFINEWRERLAQDILNNRKDNWWVLDENGRIQLNKLRAVVQRVLDRLVVIRFAEDHLIVPPSTLHGMAELRRSNPYTFSLTQFLQQFFRRFDQDHNSALFASGLADEATFSDDVLDGLIAKLYEARYRAMTADIMGNTYEQYLGKTLVLRDNAIHTSDNLETRKKQGSYYTPQVIVRYLVDNSLGKLLSGEEADAPTAAEIKNLRIIDPACGSGGFLIYAYELLANFYRGEIARLEAARQVRYEELVAEGVTMPFDLQLQLTHFSEEIERLQHYPRFILEQHLYGVDLDPQAAEIATVNLIMWAMADQRRSDKRLPLILNQNIKVGNALIGAPPNDPRLAEHAELNTGDPVLAEGWAAQKARIEANARYLKAAPDYSRQGRGDTAAHKLFLERGYDLLKNGGRLAFVIPSGIYSDLGTKQLRQMLLDEGKINVLVSITNGVSGGSIYFSDIHRSFKITMLIAEKGLPSSEFKAIFKIDPRDVPKPDDLLEFLSDKNHLMSLKTTSLKRFSPDSLSLMEFRSTQDYEIAEKIYADWPLLGDKDIAWDIQFWREIDMTNDRRLFNQTKSGLALYEGKMIHQFDADFAKPRFWIEEPKGRKRALRSQDDNGQEIDYQRCRIGYRDIARSTDQRTIISAILPPNVFAGNTVIVETKTKATRMLYLSSVLNSFILDFIIRYKIGTHVSMFYAYQLPVPRLTAGNRYFDAIVPRATRLSCTTAVFAPLWQEVMGSSWDAKLVATDSATR</sequence>
<name>A0A3B0VSS0_9ZZZZ</name>
<comment type="catalytic activity">
    <reaction evidence="5">
        <text>a 2'-deoxyadenosine in DNA + S-adenosyl-L-methionine = an N(6)-methyl-2'-deoxyadenosine in DNA + S-adenosyl-L-homocysteine + H(+)</text>
        <dbReference type="Rhea" id="RHEA:15197"/>
        <dbReference type="Rhea" id="RHEA-COMP:12418"/>
        <dbReference type="Rhea" id="RHEA-COMP:12419"/>
        <dbReference type="ChEBI" id="CHEBI:15378"/>
        <dbReference type="ChEBI" id="CHEBI:57856"/>
        <dbReference type="ChEBI" id="CHEBI:59789"/>
        <dbReference type="ChEBI" id="CHEBI:90615"/>
        <dbReference type="ChEBI" id="CHEBI:90616"/>
        <dbReference type="EC" id="2.1.1.72"/>
    </reaction>
</comment>
<evidence type="ECO:0000259" key="7">
    <source>
        <dbReference type="Pfam" id="PF20473"/>
    </source>
</evidence>
<dbReference type="EMBL" id="UOEU01000890">
    <property type="protein sequence ID" value="VAW42102.1"/>
    <property type="molecule type" value="Genomic_DNA"/>
</dbReference>
<dbReference type="SUPFAM" id="SSF53335">
    <property type="entry name" value="S-adenosyl-L-methionine-dependent methyltransferases"/>
    <property type="match status" value="1"/>
</dbReference>
<dbReference type="InterPro" id="IPR029063">
    <property type="entry name" value="SAM-dependent_MTases_sf"/>
</dbReference>
<keyword evidence="3" id="KW-0808">Transferase</keyword>
<evidence type="ECO:0000256" key="2">
    <source>
        <dbReference type="ARBA" id="ARBA00022603"/>
    </source>
</evidence>
<dbReference type="Pfam" id="PF20473">
    <property type="entry name" value="MmeI_Mtase"/>
    <property type="match status" value="1"/>
</dbReference>
<protein>
    <recommendedName>
        <fullName evidence="1">site-specific DNA-methyltransferase (adenine-specific)</fullName>
        <ecNumber evidence="1">2.1.1.72</ecNumber>
    </recommendedName>
</protein>
<evidence type="ECO:0000256" key="1">
    <source>
        <dbReference type="ARBA" id="ARBA00011900"/>
    </source>
</evidence>
<dbReference type="GO" id="GO:0009007">
    <property type="term" value="F:site-specific DNA-methyltransferase (adenine-specific) activity"/>
    <property type="evidence" value="ECO:0007669"/>
    <property type="project" value="UniProtKB-EC"/>
</dbReference>
<dbReference type="Gene3D" id="3.40.50.150">
    <property type="entry name" value="Vaccinia Virus protein VP39"/>
    <property type="match status" value="1"/>
</dbReference>
<proteinExistence type="predicted"/>
<feature type="domain" description="MmeI-like DNA-methyltransferase" evidence="7">
    <location>
        <begin position="205"/>
        <end position="335"/>
    </location>
</feature>
<dbReference type="InterPro" id="IPR011639">
    <property type="entry name" value="MethylTrfase_TaqI-like_dom"/>
</dbReference>
<dbReference type="EC" id="2.1.1.72" evidence="1"/>
<evidence type="ECO:0000313" key="8">
    <source>
        <dbReference type="EMBL" id="VAW42102.1"/>
    </source>
</evidence>
<dbReference type="GO" id="GO:0032259">
    <property type="term" value="P:methylation"/>
    <property type="evidence" value="ECO:0007669"/>
    <property type="project" value="UniProtKB-KW"/>
</dbReference>
<dbReference type="Pfam" id="PF07669">
    <property type="entry name" value="Eco57I"/>
    <property type="match status" value="1"/>
</dbReference>
<gene>
    <name evidence="8" type="ORF">MNBD_CHLOROFLEXI01-988</name>
</gene>
<dbReference type="InterPro" id="IPR050953">
    <property type="entry name" value="N4_N6_ade-DNA_methylase"/>
</dbReference>
<keyword evidence="2" id="KW-0489">Methyltransferase</keyword>